<organism evidence="2 3">
    <name type="scientific">Xylanibacter ruminicola</name>
    <name type="common">Prevotella ruminicola</name>
    <dbReference type="NCBI Taxonomy" id="839"/>
    <lineage>
        <taxon>Bacteria</taxon>
        <taxon>Pseudomonadati</taxon>
        <taxon>Bacteroidota</taxon>
        <taxon>Bacteroidia</taxon>
        <taxon>Bacteroidales</taxon>
        <taxon>Prevotellaceae</taxon>
        <taxon>Xylanibacter</taxon>
    </lineage>
</organism>
<evidence type="ECO:0000313" key="3">
    <source>
        <dbReference type="Proteomes" id="UP000763088"/>
    </source>
</evidence>
<proteinExistence type="predicted"/>
<dbReference type="AlphaFoldDB" id="A0A928BV54"/>
<name>A0A928BV54_XYLRU</name>
<dbReference type="Proteomes" id="UP000763088">
    <property type="component" value="Unassembled WGS sequence"/>
</dbReference>
<evidence type="ECO:0000313" key="2">
    <source>
        <dbReference type="EMBL" id="MBE6267338.1"/>
    </source>
</evidence>
<comment type="caution">
    <text evidence="2">The sequence shown here is derived from an EMBL/GenBank/DDBJ whole genome shotgun (WGS) entry which is preliminary data.</text>
</comment>
<protein>
    <submittedName>
        <fullName evidence="2">Uncharacterized protein</fullName>
    </submittedName>
</protein>
<reference evidence="2" key="1">
    <citation type="submission" date="2019-04" db="EMBL/GenBank/DDBJ databases">
        <title>Evolution of Biomass-Degrading Anaerobic Consortia Revealed by Metagenomics.</title>
        <authorList>
            <person name="Peng X."/>
        </authorList>
    </citation>
    <scope>NUCLEOTIDE SEQUENCE</scope>
    <source>
        <strain evidence="2">SIG141</strain>
    </source>
</reference>
<sequence length="321" mass="37912">MDIMAELPWCVTNVDWDEAKIVLWKMAYKEIKNIGLQFNEVRVECFCFLIGVLMIANSTTDEYKLKNLLRTFKQRWLHFIWMYSFTIGRLMGTDLKNFTGVVHQLDNRYRISYLHLYLPLIEGNVDKICMYNPSEKRYKLENAIRKMQRVEALERKRTDLDELYQILFPKHFRQAMADNRPAATIADLQQEVATKDEQIKTLESRLSASVFEYKNKYEALLHDFEELARASLKFDVLESNLKKLSRSTAEQIIADMMLTFDEDERILKALKKIKKAVRDNDRPTIQHVYENGAVHEDKSTHVNIESKNTDKQVDQLKLEDK</sequence>
<keyword evidence="1" id="KW-0175">Coiled coil</keyword>
<accession>A0A928BV54</accession>
<feature type="coiled-coil region" evidence="1">
    <location>
        <begin position="185"/>
        <end position="247"/>
    </location>
</feature>
<gene>
    <name evidence="2" type="ORF">E7102_12890</name>
</gene>
<dbReference type="EMBL" id="SUYD01000021">
    <property type="protein sequence ID" value="MBE6267338.1"/>
    <property type="molecule type" value="Genomic_DNA"/>
</dbReference>
<evidence type="ECO:0000256" key="1">
    <source>
        <dbReference type="SAM" id="Coils"/>
    </source>
</evidence>